<reference evidence="1" key="1">
    <citation type="submission" date="2018-05" db="EMBL/GenBank/DDBJ databases">
        <authorList>
            <person name="Lanie J.A."/>
            <person name="Ng W.-L."/>
            <person name="Kazmierczak K.M."/>
            <person name="Andrzejewski T.M."/>
            <person name="Davidsen T.M."/>
            <person name="Wayne K.J."/>
            <person name="Tettelin H."/>
            <person name="Glass J.I."/>
            <person name="Rusch D."/>
            <person name="Podicherti R."/>
            <person name="Tsui H.-C.T."/>
            <person name="Winkler M.E."/>
        </authorList>
    </citation>
    <scope>NUCLEOTIDE SEQUENCE</scope>
</reference>
<proteinExistence type="predicted"/>
<dbReference type="EMBL" id="UINC01002931">
    <property type="protein sequence ID" value="SVA01705.1"/>
    <property type="molecule type" value="Genomic_DNA"/>
</dbReference>
<sequence length="60" mass="6814">MNKIKARPSRPDLLIEAQPSKYGIQGLKKPSFTAIKKTIFPEKIARIPIKQGRAQSFMVF</sequence>
<dbReference type="AlphaFoldDB" id="A0A381SC90"/>
<protein>
    <submittedName>
        <fullName evidence="1">Uncharacterized protein</fullName>
    </submittedName>
</protein>
<name>A0A381SC90_9ZZZZ</name>
<organism evidence="1">
    <name type="scientific">marine metagenome</name>
    <dbReference type="NCBI Taxonomy" id="408172"/>
    <lineage>
        <taxon>unclassified sequences</taxon>
        <taxon>metagenomes</taxon>
        <taxon>ecological metagenomes</taxon>
    </lineage>
</organism>
<gene>
    <name evidence="1" type="ORF">METZ01_LOCUS54559</name>
</gene>
<accession>A0A381SC90</accession>
<evidence type="ECO:0000313" key="1">
    <source>
        <dbReference type="EMBL" id="SVA01705.1"/>
    </source>
</evidence>